<sequence length="305" mass="36327">MIDQSAILDEYKTHTEGVRKNKLRMPPEAGTEEPVPHRRLTDSYFKLINEEWHPEIIDDPYLPHQVYQAGKNVNWSLREIVIARMIFESGARVTEVIELTIGDYCSRKSSQEANTFSKGSHGQRVKFIHFGKETVKMLLDYIDTERKQVDALQRGFNLLPSAEPIFLTISGNPYNYAAWLYHWNNAMKKSEMKLNPHKARHWFVTTRMREIFNTSKDKAEVEKRKKELINYMKWSRKSNTIEIYEHHFDEENHREEHDKMLENMEKRGQEYIEQKKNKRKKKPTLTVLETTDKIEIPEELRDLFD</sequence>
<dbReference type="EMBL" id="LDER01000386">
    <property type="protein sequence ID" value="RVU60391.1"/>
    <property type="molecule type" value="Genomic_DNA"/>
</dbReference>
<dbReference type="InterPro" id="IPR002104">
    <property type="entry name" value="Integrase_catalytic"/>
</dbReference>
<dbReference type="GO" id="GO:0006310">
    <property type="term" value="P:DNA recombination"/>
    <property type="evidence" value="ECO:0007669"/>
    <property type="project" value="UniProtKB-KW"/>
</dbReference>
<reference evidence="4 5" key="1">
    <citation type="submission" date="2018-01" db="EMBL/GenBank/DDBJ databases">
        <title>Complete genome sequence of G25-42.</title>
        <authorList>
            <person name="Zheng Z."/>
            <person name="Sun M."/>
        </authorList>
    </citation>
    <scope>NUCLEOTIDE SEQUENCE [LARGE SCALE GENOMIC DNA]</scope>
    <source>
        <strain evidence="4 5">G25-42</strain>
    </source>
</reference>
<comment type="caution">
    <text evidence="4">The sequence shown here is derived from an EMBL/GenBank/DDBJ whole genome shotgun (WGS) entry which is preliminary data.</text>
</comment>
<evidence type="ECO:0000259" key="3">
    <source>
        <dbReference type="PROSITE" id="PS51898"/>
    </source>
</evidence>
<proteinExistence type="predicted"/>
<dbReference type="InterPro" id="IPR011010">
    <property type="entry name" value="DNA_brk_join_enz"/>
</dbReference>
<feature type="coiled-coil region" evidence="2">
    <location>
        <begin position="254"/>
        <end position="281"/>
    </location>
</feature>
<evidence type="ECO:0000313" key="5">
    <source>
        <dbReference type="Proteomes" id="UP000286687"/>
    </source>
</evidence>
<dbReference type="GO" id="GO:0003677">
    <property type="term" value="F:DNA binding"/>
    <property type="evidence" value="ECO:0007669"/>
    <property type="project" value="InterPro"/>
</dbReference>
<dbReference type="GO" id="GO:0015074">
    <property type="term" value="P:DNA integration"/>
    <property type="evidence" value="ECO:0007669"/>
    <property type="project" value="InterPro"/>
</dbReference>
<dbReference type="Gene3D" id="1.10.443.10">
    <property type="entry name" value="Intergrase catalytic core"/>
    <property type="match status" value="1"/>
</dbReference>
<evidence type="ECO:0000313" key="4">
    <source>
        <dbReference type="EMBL" id="RVU60391.1"/>
    </source>
</evidence>
<dbReference type="PROSITE" id="PS51898">
    <property type="entry name" value="TYR_RECOMBINASE"/>
    <property type="match status" value="1"/>
</dbReference>
<dbReference type="AlphaFoldDB" id="A0A437SB87"/>
<evidence type="ECO:0000256" key="1">
    <source>
        <dbReference type="ARBA" id="ARBA00023172"/>
    </source>
</evidence>
<keyword evidence="2" id="KW-0175">Coiled coil</keyword>
<gene>
    <name evidence="4" type="ORF">BM74_31700</name>
</gene>
<dbReference type="Pfam" id="PF00589">
    <property type="entry name" value="Phage_integrase"/>
    <property type="match status" value="1"/>
</dbReference>
<dbReference type="RefSeq" id="WP_164861023.1">
    <property type="nucleotide sequence ID" value="NZ_LDER01000386.1"/>
</dbReference>
<dbReference type="Proteomes" id="UP000286687">
    <property type="component" value="Unassembled WGS sequence"/>
</dbReference>
<evidence type="ECO:0000256" key="2">
    <source>
        <dbReference type="SAM" id="Coils"/>
    </source>
</evidence>
<protein>
    <recommendedName>
        <fullName evidence="3">Tyr recombinase domain-containing protein</fullName>
    </recommendedName>
</protein>
<keyword evidence="1" id="KW-0233">DNA recombination</keyword>
<organism evidence="4 5">
    <name type="scientific">Bacillus thuringiensis</name>
    <dbReference type="NCBI Taxonomy" id="1428"/>
    <lineage>
        <taxon>Bacteria</taxon>
        <taxon>Bacillati</taxon>
        <taxon>Bacillota</taxon>
        <taxon>Bacilli</taxon>
        <taxon>Bacillales</taxon>
        <taxon>Bacillaceae</taxon>
        <taxon>Bacillus</taxon>
        <taxon>Bacillus cereus group</taxon>
    </lineage>
</organism>
<dbReference type="SUPFAM" id="SSF56349">
    <property type="entry name" value="DNA breaking-rejoining enzymes"/>
    <property type="match status" value="1"/>
</dbReference>
<dbReference type="InterPro" id="IPR013762">
    <property type="entry name" value="Integrase-like_cat_sf"/>
</dbReference>
<feature type="domain" description="Tyr recombinase" evidence="3">
    <location>
        <begin position="56"/>
        <end position="258"/>
    </location>
</feature>
<name>A0A437SB87_BACTU</name>
<accession>A0A437SB87</accession>